<evidence type="ECO:0000256" key="1">
    <source>
        <dbReference type="ARBA" id="ARBA00022741"/>
    </source>
</evidence>
<accession>A0ABW4IEZ8</accession>
<evidence type="ECO:0000313" key="5">
    <source>
        <dbReference type="Proteomes" id="UP001597118"/>
    </source>
</evidence>
<dbReference type="InterPro" id="IPR042099">
    <property type="entry name" value="ANL_N_sf"/>
</dbReference>
<comment type="caution">
    <text evidence="4">The sequence shown here is derived from an EMBL/GenBank/DDBJ whole genome shotgun (WGS) entry which is preliminary data.</text>
</comment>
<dbReference type="EMBL" id="JBHUDG010000019">
    <property type="protein sequence ID" value="MFD1630770.1"/>
    <property type="molecule type" value="Genomic_DNA"/>
</dbReference>
<dbReference type="InterPro" id="IPR000873">
    <property type="entry name" value="AMP-dep_synth/lig_dom"/>
</dbReference>
<feature type="domain" description="AMP-dependent synthetase/ligase" evidence="3">
    <location>
        <begin position="25"/>
        <end position="462"/>
    </location>
</feature>
<evidence type="ECO:0000313" key="4">
    <source>
        <dbReference type="EMBL" id="MFD1630770.1"/>
    </source>
</evidence>
<dbReference type="PANTHER" id="PTHR43272">
    <property type="entry name" value="LONG-CHAIN-FATTY-ACID--COA LIGASE"/>
    <property type="match status" value="1"/>
</dbReference>
<dbReference type="Gene3D" id="3.40.50.12780">
    <property type="entry name" value="N-terminal domain of ligase-like"/>
    <property type="match status" value="1"/>
</dbReference>
<protein>
    <submittedName>
        <fullName evidence="4">AMP-dependent synthetase/ligase</fullName>
    </submittedName>
</protein>
<dbReference type="PANTHER" id="PTHR43272:SF33">
    <property type="entry name" value="AMP-BINDING DOMAIN-CONTAINING PROTEIN-RELATED"/>
    <property type="match status" value="1"/>
</dbReference>
<proteinExistence type="predicted"/>
<sequence length="639" mass="72399">MNPIRDIENLTVPLLLRNVVKNIHQPDRTFLKRKVKDEWEEISFRTTLDNADKVSSYFLDNGITKGDRIGFLLENSPEYVFFDQGAQQIGAVNTSVYPTLSETEIEYILKDSGIKMLLVGSPFLLKKVIKIANNCANLIRIVVTFEDYGKITENTSLNAGILSLNSLLDKGSQQLTKYQKQIEIQRNDVMPSDLSALIYTSGTTGTPKGAMLTHYNFVENVRECLNQIPVIVPEDVFLSFLPLSHVFERTATYHVCCAMGCQIAFAQSLELLAKNMEEVKPMVISCVPRLLEKIHDKAIKSGTSAGGTKAKIFLWALDIGQKYREVNEAGKTPGIKLSLQYAIAKKLVFSKIIEKTGGRLKFMISGGAALPRNVGEFFGNLGIKILEGFGLTETSPVMSVTEYNRQVYGTVGRIIPGIEVGIQDVETKEFITIQTYRSFNPDFTSEEGEICVRGHCVMKGYWNKPEETALVIDAEGWFHTGDVGRFFRGNLQITDRIKNMLVNAYGKNIYPTPVENTYLKSQKIESVFLIGDKKEYVSAIITPSRETLQETFNLPNAFFDESDEVFIEDTEIRKWIEEDLKKYAQELAKFERIKTFKLKRNPFSMEEGEITPTLKPKRKVIEKKYHDIIEELYSEDTEQ</sequence>
<reference evidence="5" key="1">
    <citation type="journal article" date="2019" name="Int. J. Syst. Evol. Microbiol.">
        <title>The Global Catalogue of Microorganisms (GCM) 10K type strain sequencing project: providing services to taxonomists for standard genome sequencing and annotation.</title>
        <authorList>
            <consortium name="The Broad Institute Genomics Platform"/>
            <consortium name="The Broad Institute Genome Sequencing Center for Infectious Disease"/>
            <person name="Wu L."/>
            <person name="Ma J."/>
        </authorList>
    </citation>
    <scope>NUCLEOTIDE SEQUENCE [LARGE SCALE GENOMIC DNA]</scope>
    <source>
        <strain evidence="5">CCUG 53762</strain>
    </source>
</reference>
<evidence type="ECO:0000256" key="2">
    <source>
        <dbReference type="ARBA" id="ARBA00022840"/>
    </source>
</evidence>
<dbReference type="SUPFAM" id="SSF56801">
    <property type="entry name" value="Acetyl-CoA synthetase-like"/>
    <property type="match status" value="1"/>
</dbReference>
<dbReference type="PROSITE" id="PS00455">
    <property type="entry name" value="AMP_BINDING"/>
    <property type="match status" value="1"/>
</dbReference>
<gene>
    <name evidence="4" type="ORF">ACFSAH_12845</name>
</gene>
<dbReference type="Pfam" id="PF00501">
    <property type="entry name" value="AMP-binding"/>
    <property type="match status" value="1"/>
</dbReference>
<dbReference type="Proteomes" id="UP001597118">
    <property type="component" value="Unassembled WGS sequence"/>
</dbReference>
<keyword evidence="1" id="KW-0547">Nucleotide-binding</keyword>
<dbReference type="RefSeq" id="WP_379663146.1">
    <property type="nucleotide sequence ID" value="NZ_JBHUDG010000019.1"/>
</dbReference>
<dbReference type="InterPro" id="IPR020845">
    <property type="entry name" value="AMP-binding_CS"/>
</dbReference>
<dbReference type="CDD" id="cd05907">
    <property type="entry name" value="VL_LC_FACS_like"/>
    <property type="match status" value="1"/>
</dbReference>
<organism evidence="4 5">
    <name type="scientific">Pseudopedobacter beijingensis</name>
    <dbReference type="NCBI Taxonomy" id="1207056"/>
    <lineage>
        <taxon>Bacteria</taxon>
        <taxon>Pseudomonadati</taxon>
        <taxon>Bacteroidota</taxon>
        <taxon>Sphingobacteriia</taxon>
        <taxon>Sphingobacteriales</taxon>
        <taxon>Sphingobacteriaceae</taxon>
        <taxon>Pseudopedobacter</taxon>
    </lineage>
</organism>
<keyword evidence="5" id="KW-1185">Reference proteome</keyword>
<evidence type="ECO:0000259" key="3">
    <source>
        <dbReference type="Pfam" id="PF00501"/>
    </source>
</evidence>
<keyword evidence="2" id="KW-0067">ATP-binding</keyword>
<name>A0ABW4IEZ8_9SPHI</name>
<dbReference type="Pfam" id="PF23562">
    <property type="entry name" value="AMP-binding_C_3"/>
    <property type="match status" value="1"/>
</dbReference>